<sequence>MADPGGKRFTLEQRQQLRYNPVSSSSSGVESSSIALSVIQQLRLIQESWVAARTAPVNQQLWKHFSKWTFDAKGSLQPDSCTAWAISSPWATQQKMSV</sequence>
<accession>A0A9P0E879</accession>
<proteinExistence type="predicted"/>
<dbReference type="AlphaFoldDB" id="A0A9P0E879"/>
<dbReference type="EMBL" id="OV725078">
    <property type="protein sequence ID" value="CAH1392660.1"/>
    <property type="molecule type" value="Genomic_DNA"/>
</dbReference>
<evidence type="ECO:0000313" key="2">
    <source>
        <dbReference type="Proteomes" id="UP001152798"/>
    </source>
</evidence>
<keyword evidence="2" id="KW-1185">Reference proteome</keyword>
<dbReference type="Proteomes" id="UP001152798">
    <property type="component" value="Chromosome 2"/>
</dbReference>
<evidence type="ECO:0000313" key="1">
    <source>
        <dbReference type="EMBL" id="CAH1392660.1"/>
    </source>
</evidence>
<gene>
    <name evidence="1" type="ORF">NEZAVI_LOCUS3440</name>
</gene>
<name>A0A9P0E879_NEZVI</name>
<protein>
    <submittedName>
        <fullName evidence="1">Uncharacterized protein</fullName>
    </submittedName>
</protein>
<reference evidence="1" key="1">
    <citation type="submission" date="2022-01" db="EMBL/GenBank/DDBJ databases">
        <authorList>
            <person name="King R."/>
        </authorList>
    </citation>
    <scope>NUCLEOTIDE SEQUENCE</scope>
</reference>
<organism evidence="1 2">
    <name type="scientific">Nezara viridula</name>
    <name type="common">Southern green stink bug</name>
    <name type="synonym">Cimex viridulus</name>
    <dbReference type="NCBI Taxonomy" id="85310"/>
    <lineage>
        <taxon>Eukaryota</taxon>
        <taxon>Metazoa</taxon>
        <taxon>Ecdysozoa</taxon>
        <taxon>Arthropoda</taxon>
        <taxon>Hexapoda</taxon>
        <taxon>Insecta</taxon>
        <taxon>Pterygota</taxon>
        <taxon>Neoptera</taxon>
        <taxon>Paraneoptera</taxon>
        <taxon>Hemiptera</taxon>
        <taxon>Heteroptera</taxon>
        <taxon>Panheteroptera</taxon>
        <taxon>Pentatomomorpha</taxon>
        <taxon>Pentatomoidea</taxon>
        <taxon>Pentatomidae</taxon>
        <taxon>Pentatominae</taxon>
        <taxon>Nezara</taxon>
    </lineage>
</organism>